<evidence type="ECO:0000256" key="1">
    <source>
        <dbReference type="ARBA" id="ARBA00010790"/>
    </source>
</evidence>
<comment type="caution">
    <text evidence="8">The sequence shown here is derived from an EMBL/GenBank/DDBJ whole genome shotgun (WGS) entry which is preliminary data.</text>
</comment>
<dbReference type="Gene3D" id="3.50.50.60">
    <property type="entry name" value="FAD/NAD(P)-binding domain"/>
    <property type="match status" value="1"/>
</dbReference>
<feature type="domain" description="Glucose-methanol-choline oxidoreductase N-terminal" evidence="6">
    <location>
        <begin position="132"/>
        <end position="155"/>
    </location>
</feature>
<gene>
    <name evidence="8" type="ORF">H0235_016032</name>
</gene>
<dbReference type="PANTHER" id="PTHR11552:SF227">
    <property type="entry name" value="GLUCOSE DEHYDROGENASE [FAD, QUINONE]-LIKE PROTEIN"/>
    <property type="match status" value="1"/>
</dbReference>
<keyword evidence="5" id="KW-0732">Signal</keyword>
<feature type="signal peptide" evidence="5">
    <location>
        <begin position="1"/>
        <end position="21"/>
    </location>
</feature>
<keyword evidence="4" id="KW-0285">Flavoprotein</keyword>
<dbReference type="SUPFAM" id="SSF54373">
    <property type="entry name" value="FAD-linked reductases, C-terminal domain"/>
    <property type="match status" value="1"/>
</dbReference>
<name>A0A834K3Z2_VESPE</name>
<evidence type="ECO:0000259" key="6">
    <source>
        <dbReference type="PROSITE" id="PS00623"/>
    </source>
</evidence>
<evidence type="ECO:0000256" key="3">
    <source>
        <dbReference type="PIRSR" id="PIRSR000137-2"/>
    </source>
</evidence>
<proteinExistence type="inferred from homology"/>
<dbReference type="Proteomes" id="UP000600918">
    <property type="component" value="Unassembled WGS sequence"/>
</dbReference>
<dbReference type="PROSITE" id="PS00624">
    <property type="entry name" value="GMC_OXRED_2"/>
    <property type="match status" value="1"/>
</dbReference>
<keyword evidence="3 4" id="KW-0274">FAD</keyword>
<dbReference type="SUPFAM" id="SSF51905">
    <property type="entry name" value="FAD/NAD(P)-binding domain"/>
    <property type="match status" value="1"/>
</dbReference>
<evidence type="ECO:0000313" key="8">
    <source>
        <dbReference type="EMBL" id="KAF7398024.1"/>
    </source>
</evidence>
<dbReference type="InterPro" id="IPR036188">
    <property type="entry name" value="FAD/NAD-bd_sf"/>
</dbReference>
<organism evidence="8 9">
    <name type="scientific">Vespula pensylvanica</name>
    <name type="common">Western yellow jacket</name>
    <name type="synonym">Wasp</name>
    <dbReference type="NCBI Taxonomy" id="30213"/>
    <lineage>
        <taxon>Eukaryota</taxon>
        <taxon>Metazoa</taxon>
        <taxon>Ecdysozoa</taxon>
        <taxon>Arthropoda</taxon>
        <taxon>Hexapoda</taxon>
        <taxon>Insecta</taxon>
        <taxon>Pterygota</taxon>
        <taxon>Neoptera</taxon>
        <taxon>Endopterygota</taxon>
        <taxon>Hymenoptera</taxon>
        <taxon>Apocrita</taxon>
        <taxon>Aculeata</taxon>
        <taxon>Vespoidea</taxon>
        <taxon>Vespidae</taxon>
        <taxon>Vespinae</taxon>
        <taxon>Vespula</taxon>
    </lineage>
</organism>
<evidence type="ECO:0000313" key="9">
    <source>
        <dbReference type="Proteomes" id="UP000600918"/>
    </source>
</evidence>
<evidence type="ECO:0000256" key="2">
    <source>
        <dbReference type="PIRSR" id="PIRSR000137-1"/>
    </source>
</evidence>
<dbReference type="Pfam" id="PF00732">
    <property type="entry name" value="GMC_oxred_N"/>
    <property type="match status" value="1"/>
</dbReference>
<protein>
    <recommendedName>
        <fullName evidence="6 7">Glucose-methanol-choline oxidoreductase N-terminal domain-containing protein</fullName>
    </recommendedName>
</protein>
<feature type="active site" description="Proton donor" evidence="2">
    <location>
        <position position="545"/>
    </location>
</feature>
<dbReference type="GO" id="GO:0050660">
    <property type="term" value="F:flavin adenine dinucleotide binding"/>
    <property type="evidence" value="ECO:0007669"/>
    <property type="project" value="InterPro"/>
</dbReference>
<dbReference type="PANTHER" id="PTHR11552">
    <property type="entry name" value="GLUCOSE-METHANOL-CHOLINE GMC OXIDOREDUCTASE"/>
    <property type="match status" value="1"/>
</dbReference>
<evidence type="ECO:0000259" key="7">
    <source>
        <dbReference type="PROSITE" id="PS00624"/>
    </source>
</evidence>
<sequence>MKRHFGKTFVLVIFLFLNARCSILTPAIWEFLSENHENLNDKAILKEYDFVIVGAGSAGSVLANRLTENPRWKILLLESGKEENYLTDIPLFAPAFYFTDYVHSYKSEPGSRKGKDGFCLSMKDTRCNLYTGNAVGGSSVVNYVVYARGSPLIYDDWEALGNPGWSYENVLPYFKKSENCRIADLDPRYHGYEGYLEIVNVPYATPLRECFLNASAELGYDLIDYNAKTIGFSKIQSNLRNGHRMSASKAFLRPIKDRTNFYLSKSSRATKIVIDRESKVAIGVEFVKKGKSYFVRANKEVILSAGALGSPKLLMLSGIGPKDDLKSLGIQPIVDLPVGSNLQDHMILAMLNFLINETVNIDIPKFNDVAEYIIKGTGPLTTPSGTEAIAFISSEVDSSSTGKPDIELIFYHGSFVGSQAKILRGISGLSDEVYNSIFSKYEGSSAFSISTILLNPKSRGRMSLKSANPFQEPIIDLNYFDQKDDVKTMIRGIKKTLQIASSKAFERYNATLVPLHRLPACNHTVYLSDAFWGCLIRQMSTSSFHYSGTCTMSPRNKSGVVDHRLQVYGIKSLRVVDNSIIPIIITGHLAAAAYMIAEKAADMIKEDWKFPTN</sequence>
<feature type="binding site" evidence="3">
    <location>
        <begin position="142"/>
        <end position="145"/>
    </location>
    <ligand>
        <name>FAD</name>
        <dbReference type="ChEBI" id="CHEBI:57692"/>
    </ligand>
</feature>
<comment type="similarity">
    <text evidence="1 4">Belongs to the GMC oxidoreductase family.</text>
</comment>
<dbReference type="GO" id="GO:0016614">
    <property type="term" value="F:oxidoreductase activity, acting on CH-OH group of donors"/>
    <property type="evidence" value="ECO:0007669"/>
    <property type="project" value="InterPro"/>
</dbReference>
<accession>A0A834K3Z2</accession>
<evidence type="ECO:0000256" key="4">
    <source>
        <dbReference type="RuleBase" id="RU003968"/>
    </source>
</evidence>
<keyword evidence="9" id="KW-1185">Reference proteome</keyword>
<dbReference type="InterPro" id="IPR012132">
    <property type="entry name" value="GMC_OxRdtase"/>
</dbReference>
<dbReference type="EMBL" id="JACSDY010000019">
    <property type="protein sequence ID" value="KAF7398024.1"/>
    <property type="molecule type" value="Genomic_DNA"/>
</dbReference>
<feature type="domain" description="Glucose-methanol-choline oxidoreductase N-terminal" evidence="7">
    <location>
        <begin position="306"/>
        <end position="320"/>
    </location>
</feature>
<feature type="chain" id="PRO_5032846073" description="Glucose-methanol-choline oxidoreductase N-terminal domain-containing protein" evidence="5">
    <location>
        <begin position="22"/>
        <end position="613"/>
    </location>
</feature>
<dbReference type="AlphaFoldDB" id="A0A834K3Z2"/>
<evidence type="ECO:0000256" key="5">
    <source>
        <dbReference type="SAM" id="SignalP"/>
    </source>
</evidence>
<dbReference type="PIRSF" id="PIRSF000137">
    <property type="entry name" value="Alcohol_oxidase"/>
    <property type="match status" value="1"/>
</dbReference>
<feature type="active site" description="Proton acceptor" evidence="2">
    <location>
        <position position="588"/>
    </location>
</feature>
<dbReference type="InterPro" id="IPR000172">
    <property type="entry name" value="GMC_OxRdtase_N"/>
</dbReference>
<dbReference type="InterPro" id="IPR007867">
    <property type="entry name" value="GMC_OxRtase_C"/>
</dbReference>
<dbReference type="Gene3D" id="3.30.560.10">
    <property type="entry name" value="Glucose Oxidase, domain 3"/>
    <property type="match status" value="1"/>
</dbReference>
<dbReference type="PROSITE" id="PS00623">
    <property type="entry name" value="GMC_OXRED_1"/>
    <property type="match status" value="1"/>
</dbReference>
<comment type="cofactor">
    <cofactor evidence="3">
        <name>FAD</name>
        <dbReference type="ChEBI" id="CHEBI:57692"/>
    </cofactor>
</comment>
<dbReference type="Pfam" id="PF05199">
    <property type="entry name" value="GMC_oxred_C"/>
    <property type="match status" value="1"/>
</dbReference>
<reference evidence="8" key="1">
    <citation type="journal article" date="2020" name="G3 (Bethesda)">
        <title>High-Quality Assemblies for Three Invasive Social Wasps from the &lt;i&gt;Vespula&lt;/i&gt; Genus.</title>
        <authorList>
            <person name="Harrop T.W.R."/>
            <person name="Guhlin J."/>
            <person name="McLaughlin G.M."/>
            <person name="Permina E."/>
            <person name="Stockwell P."/>
            <person name="Gilligan J."/>
            <person name="Le Lec M.F."/>
            <person name="Gruber M.A.M."/>
            <person name="Quinn O."/>
            <person name="Lovegrove M."/>
            <person name="Duncan E.J."/>
            <person name="Remnant E.J."/>
            <person name="Van Eeckhoven J."/>
            <person name="Graham B."/>
            <person name="Knapp R.A."/>
            <person name="Langford K.W."/>
            <person name="Kronenberg Z."/>
            <person name="Press M.O."/>
            <person name="Eacker S.M."/>
            <person name="Wilson-Rankin E.E."/>
            <person name="Purcell J."/>
            <person name="Lester P.J."/>
            <person name="Dearden P.K."/>
        </authorList>
    </citation>
    <scope>NUCLEOTIDE SEQUENCE</scope>
    <source>
        <strain evidence="8">Volc-1</strain>
    </source>
</reference>